<gene>
    <name evidence="4" type="ORF">KY46_08840</name>
</gene>
<dbReference type="InterPro" id="IPR000182">
    <property type="entry name" value="GNAT_dom"/>
</dbReference>
<dbReference type="InterPro" id="IPR016181">
    <property type="entry name" value="Acyl_CoA_acyltransferase"/>
</dbReference>
<evidence type="ECO:0000256" key="1">
    <source>
        <dbReference type="ARBA" id="ARBA00022679"/>
    </source>
</evidence>
<name>A0A0F5VE31_9GAMM</name>
<organism evidence="4 5">
    <name type="scientific">Photobacterium halotolerans</name>
    <dbReference type="NCBI Taxonomy" id="265726"/>
    <lineage>
        <taxon>Bacteria</taxon>
        <taxon>Pseudomonadati</taxon>
        <taxon>Pseudomonadota</taxon>
        <taxon>Gammaproteobacteria</taxon>
        <taxon>Vibrionales</taxon>
        <taxon>Vibrionaceae</taxon>
        <taxon>Photobacterium</taxon>
    </lineage>
</organism>
<dbReference type="PROSITE" id="PS51186">
    <property type="entry name" value="GNAT"/>
    <property type="match status" value="1"/>
</dbReference>
<dbReference type="Gene3D" id="3.40.630.30">
    <property type="match status" value="1"/>
</dbReference>
<dbReference type="STRING" id="265726.KY46_08840"/>
<comment type="caution">
    <text evidence="4">The sequence shown here is derived from an EMBL/GenBank/DDBJ whole genome shotgun (WGS) entry which is preliminary data.</text>
</comment>
<dbReference type="OrthoDB" id="5292888at2"/>
<keyword evidence="5" id="KW-1185">Reference proteome</keyword>
<evidence type="ECO:0000313" key="5">
    <source>
        <dbReference type="Proteomes" id="UP000033633"/>
    </source>
</evidence>
<reference evidence="4 5" key="1">
    <citation type="submission" date="2014-12" db="EMBL/GenBank/DDBJ databases">
        <title>Mercury Reductase activity and rhizosphere competence traits in the genome of root associated Photobacterium halotolerans MELD1.</title>
        <authorList>
            <person name="Mathew D.C."/>
            <person name="Huang C.-C."/>
        </authorList>
    </citation>
    <scope>NUCLEOTIDE SEQUENCE [LARGE SCALE GENOMIC DNA]</scope>
    <source>
        <strain evidence="4 5">MELD1</strain>
    </source>
</reference>
<dbReference type="AlphaFoldDB" id="A0A0F5VE31"/>
<feature type="domain" description="N-acetyltransferase" evidence="3">
    <location>
        <begin position="3"/>
        <end position="167"/>
    </location>
</feature>
<keyword evidence="1" id="KW-0808">Transferase</keyword>
<dbReference type="Pfam" id="PF00583">
    <property type="entry name" value="Acetyltransf_1"/>
    <property type="match status" value="1"/>
</dbReference>
<dbReference type="CDD" id="cd04301">
    <property type="entry name" value="NAT_SF"/>
    <property type="match status" value="1"/>
</dbReference>
<dbReference type="Proteomes" id="UP000033633">
    <property type="component" value="Unassembled WGS sequence"/>
</dbReference>
<sequence>MEINLRSAAQADVQQIAKIHVNSWKAAFDGLMPDAYINGYTISSRIDEWQSTMSTNAEKVVVAECGDEVVGFMSYHIHPENAETLELSKLYLCPHVYGQGLGSKFLNYLEAESQAQGIEMIRLYVLDTNDAAIQFYSKHGFEFSDGYISEEFEGTTIIDLLMTKRVKA</sequence>
<dbReference type="SUPFAM" id="SSF55729">
    <property type="entry name" value="Acyl-CoA N-acyltransferases (Nat)"/>
    <property type="match status" value="1"/>
</dbReference>
<keyword evidence="2" id="KW-0012">Acyltransferase</keyword>
<dbReference type="EMBL" id="JWYV01000005">
    <property type="protein sequence ID" value="KKD00333.1"/>
    <property type="molecule type" value="Genomic_DNA"/>
</dbReference>
<accession>A0A0F5VE31</accession>
<evidence type="ECO:0000313" key="4">
    <source>
        <dbReference type="EMBL" id="KKD00333.1"/>
    </source>
</evidence>
<dbReference type="RefSeq" id="WP_046220299.1">
    <property type="nucleotide sequence ID" value="NZ_JWYV01000005.1"/>
</dbReference>
<evidence type="ECO:0000256" key="2">
    <source>
        <dbReference type="ARBA" id="ARBA00023315"/>
    </source>
</evidence>
<protein>
    <recommendedName>
        <fullName evidence="3">N-acetyltransferase domain-containing protein</fullName>
    </recommendedName>
</protein>
<proteinExistence type="predicted"/>
<dbReference type="GO" id="GO:0016747">
    <property type="term" value="F:acyltransferase activity, transferring groups other than amino-acyl groups"/>
    <property type="evidence" value="ECO:0007669"/>
    <property type="project" value="InterPro"/>
</dbReference>
<dbReference type="PANTHER" id="PTHR43877">
    <property type="entry name" value="AMINOALKYLPHOSPHONATE N-ACETYLTRANSFERASE-RELATED-RELATED"/>
    <property type="match status" value="1"/>
</dbReference>
<dbReference type="InterPro" id="IPR050832">
    <property type="entry name" value="Bact_Acetyltransf"/>
</dbReference>
<evidence type="ECO:0000259" key="3">
    <source>
        <dbReference type="PROSITE" id="PS51186"/>
    </source>
</evidence>
<dbReference type="PATRIC" id="fig|265726.11.peg.3907"/>